<feature type="transmembrane region" description="Helical" evidence="1">
    <location>
        <begin position="73"/>
        <end position="98"/>
    </location>
</feature>
<protein>
    <recommendedName>
        <fullName evidence="4">DUF4956 domain-containing protein</fullName>
    </recommendedName>
</protein>
<reference evidence="2 3" key="1">
    <citation type="submission" date="2016-10" db="EMBL/GenBank/DDBJ databases">
        <authorList>
            <person name="Varghese N."/>
            <person name="Submissions S."/>
        </authorList>
    </citation>
    <scope>NUCLEOTIDE SEQUENCE [LARGE SCALE GENOMIC DNA]</scope>
    <source>
        <strain evidence="2 3">DSM 1741</strain>
    </source>
</reference>
<evidence type="ECO:0000313" key="2">
    <source>
        <dbReference type="EMBL" id="SFL41052.1"/>
    </source>
</evidence>
<evidence type="ECO:0008006" key="4">
    <source>
        <dbReference type="Google" id="ProtNLM"/>
    </source>
</evidence>
<keyword evidence="1" id="KW-0812">Transmembrane</keyword>
<dbReference type="EMBL" id="FOTO01000002">
    <property type="protein sequence ID" value="SFL41052.1"/>
    <property type="molecule type" value="Genomic_DNA"/>
</dbReference>
<dbReference type="Proteomes" id="UP000199581">
    <property type="component" value="Unassembled WGS sequence"/>
</dbReference>
<accession>A0A8G2C0R7</accession>
<dbReference type="InterPro" id="IPR032531">
    <property type="entry name" value="DUF4956"/>
</dbReference>
<proteinExistence type="predicted"/>
<dbReference type="Pfam" id="PF16316">
    <property type="entry name" value="DUF4956"/>
    <property type="match status" value="1"/>
</dbReference>
<evidence type="ECO:0000313" key="3">
    <source>
        <dbReference type="Proteomes" id="UP000199581"/>
    </source>
</evidence>
<dbReference type="AlphaFoldDB" id="A0A8G2C0R7"/>
<sequence length="243" mass="26080">MNELIPSSVDFLANIYEALIKSGTSGHEEMANIGLTTFFILLLVSFFASLYISRLYVRFYRPRGTGSLAYRSFPLLGISVTAIFICVQFSLPLSLGLLGALSIVRFRTPIKEPEEVGFIMLTIATAISCATFNLLFLLILLAVSTFGLFLINWRGLPLAASEQGTILVNLPGSNAESSSTEFLPSVTGIAGVRVISVVETGEGAAVTLRFAKGSPDLLTRVRGHALTCAQGATVSMFNDQVSI</sequence>
<dbReference type="RefSeq" id="WP_244150280.1">
    <property type="nucleotide sequence ID" value="NZ_FOTO01000002.1"/>
</dbReference>
<evidence type="ECO:0000256" key="1">
    <source>
        <dbReference type="SAM" id="Phobius"/>
    </source>
</evidence>
<keyword evidence="3" id="KW-1185">Reference proteome</keyword>
<keyword evidence="1" id="KW-0472">Membrane</keyword>
<organism evidence="2 3">
    <name type="scientific">Desulfomicrobium norvegicum (strain DSM 1741 / NCIMB 8310)</name>
    <name type="common">Desulfovibrio baculatus (strain Norway 4)</name>
    <name type="synonym">Desulfovibrio desulfuricans (strain Norway 4)</name>
    <dbReference type="NCBI Taxonomy" id="52561"/>
    <lineage>
        <taxon>Bacteria</taxon>
        <taxon>Pseudomonadati</taxon>
        <taxon>Thermodesulfobacteriota</taxon>
        <taxon>Desulfovibrionia</taxon>
        <taxon>Desulfovibrionales</taxon>
        <taxon>Desulfomicrobiaceae</taxon>
        <taxon>Desulfomicrobium</taxon>
    </lineage>
</organism>
<feature type="transmembrane region" description="Helical" evidence="1">
    <location>
        <begin position="33"/>
        <end position="52"/>
    </location>
</feature>
<name>A0A8G2C0R7_DESNO</name>
<comment type="caution">
    <text evidence="2">The sequence shown here is derived from an EMBL/GenBank/DDBJ whole genome shotgun (WGS) entry which is preliminary data.</text>
</comment>
<gene>
    <name evidence="2" type="ORF">SAMN05421830_10219</name>
</gene>
<keyword evidence="1" id="KW-1133">Transmembrane helix</keyword>
<feature type="transmembrane region" description="Helical" evidence="1">
    <location>
        <begin position="118"/>
        <end position="151"/>
    </location>
</feature>